<name>A0AAW2TSJ6_SESRA</name>
<dbReference type="Pfam" id="PF03351">
    <property type="entry name" value="DOMON"/>
    <property type="match status" value="1"/>
</dbReference>
<reference evidence="4" key="2">
    <citation type="journal article" date="2024" name="Plant">
        <title>Genomic evolution and insights into agronomic trait innovations of Sesamum species.</title>
        <authorList>
            <person name="Miao H."/>
            <person name="Wang L."/>
            <person name="Qu L."/>
            <person name="Liu H."/>
            <person name="Sun Y."/>
            <person name="Le M."/>
            <person name="Wang Q."/>
            <person name="Wei S."/>
            <person name="Zheng Y."/>
            <person name="Lin W."/>
            <person name="Duan Y."/>
            <person name="Cao H."/>
            <person name="Xiong S."/>
            <person name="Wang X."/>
            <person name="Wei L."/>
            <person name="Li C."/>
            <person name="Ma Q."/>
            <person name="Ju M."/>
            <person name="Zhao R."/>
            <person name="Li G."/>
            <person name="Mu C."/>
            <person name="Tian Q."/>
            <person name="Mei H."/>
            <person name="Zhang T."/>
            <person name="Gao T."/>
            <person name="Zhang H."/>
        </authorList>
    </citation>
    <scope>NUCLEOTIDE SEQUENCE</scope>
    <source>
        <strain evidence="4">G02</strain>
    </source>
</reference>
<sequence length="288" mass="31963">MVQHQLRGLFSVIDDCSFRVSQFDMLSGSDVNWWGATGDDFQNLTNGFIISDSSLNQTYKNDTFVVHLRKNVTWDQIKVLAVWDIPTASDFGHILLTNYSANAGMNLSNNEQPTMFENWGYVIDIGLEAAIGIQNYMAFGWANPNASGSLMVGGDVAITGFKEGGIPFADDYYITKVSECMINEDGSVQGVCPDSMYNATSTIGPVNNTRLVHGHRKDGVSFVRYRRPLQSNDSKYDLKVDPRGNLIVIWAIGLIKPPDSLRPFYLPQNHGGTYGQLRLNISARSMIV</sequence>
<evidence type="ECO:0000313" key="4">
    <source>
        <dbReference type="EMBL" id="KAL0407634.1"/>
    </source>
</evidence>
<dbReference type="CDD" id="cd09631">
    <property type="entry name" value="DOMON_DOH"/>
    <property type="match status" value="1"/>
</dbReference>
<dbReference type="EMBL" id="JACGWJ010000007">
    <property type="protein sequence ID" value="KAL0407634.1"/>
    <property type="molecule type" value="Genomic_DNA"/>
</dbReference>
<feature type="domain" description="DM13" evidence="3">
    <location>
        <begin position="1"/>
        <end position="97"/>
    </location>
</feature>
<dbReference type="PROSITE" id="PS50836">
    <property type="entry name" value="DOMON"/>
    <property type="match status" value="1"/>
</dbReference>
<proteinExistence type="predicted"/>
<reference evidence="4" key="1">
    <citation type="submission" date="2020-06" db="EMBL/GenBank/DDBJ databases">
        <authorList>
            <person name="Li T."/>
            <person name="Hu X."/>
            <person name="Zhang T."/>
            <person name="Song X."/>
            <person name="Zhang H."/>
            <person name="Dai N."/>
            <person name="Sheng W."/>
            <person name="Hou X."/>
            <person name="Wei L."/>
        </authorList>
    </citation>
    <scope>NUCLEOTIDE SEQUENCE</scope>
    <source>
        <strain evidence="4">G02</strain>
        <tissue evidence="4">Leaf</tissue>
    </source>
</reference>
<dbReference type="PANTHER" id="PTHR47281:SF1">
    <property type="entry name" value="OS09G0557700 PROTEIN"/>
    <property type="match status" value="1"/>
</dbReference>
<dbReference type="InterPro" id="IPR019545">
    <property type="entry name" value="DM13_domain"/>
</dbReference>
<dbReference type="AlphaFoldDB" id="A0AAW2TSJ6"/>
<dbReference type="InterPro" id="IPR045879">
    <property type="entry name" value="B561A"/>
</dbReference>
<evidence type="ECO:0000259" key="2">
    <source>
        <dbReference type="PROSITE" id="PS50836"/>
    </source>
</evidence>
<evidence type="ECO:0000259" key="3">
    <source>
        <dbReference type="PROSITE" id="PS51549"/>
    </source>
</evidence>
<dbReference type="PANTHER" id="PTHR47281">
    <property type="entry name" value="OS09G0557700 PROTEIN"/>
    <property type="match status" value="1"/>
</dbReference>
<dbReference type="Pfam" id="PF10517">
    <property type="entry name" value="DM13"/>
    <property type="match status" value="1"/>
</dbReference>
<accession>A0AAW2TSJ6</accession>
<dbReference type="PROSITE" id="PS51549">
    <property type="entry name" value="DM13"/>
    <property type="match status" value="1"/>
</dbReference>
<protein>
    <submittedName>
        <fullName evidence="4">Cytochrome, DM13 and DOMON domain-containing protein</fullName>
    </submittedName>
</protein>
<evidence type="ECO:0000256" key="1">
    <source>
        <dbReference type="ARBA" id="ARBA00022982"/>
    </source>
</evidence>
<dbReference type="InterPro" id="IPR005018">
    <property type="entry name" value="DOMON_domain"/>
</dbReference>
<gene>
    <name evidence="4" type="ORF">Sradi_1697800</name>
</gene>
<keyword evidence="1" id="KW-0813">Transport</keyword>
<keyword evidence="1" id="KW-0249">Electron transport</keyword>
<organism evidence="4">
    <name type="scientific">Sesamum radiatum</name>
    <name type="common">Black benniseed</name>
    <dbReference type="NCBI Taxonomy" id="300843"/>
    <lineage>
        <taxon>Eukaryota</taxon>
        <taxon>Viridiplantae</taxon>
        <taxon>Streptophyta</taxon>
        <taxon>Embryophyta</taxon>
        <taxon>Tracheophyta</taxon>
        <taxon>Spermatophyta</taxon>
        <taxon>Magnoliopsida</taxon>
        <taxon>eudicotyledons</taxon>
        <taxon>Gunneridae</taxon>
        <taxon>Pentapetalae</taxon>
        <taxon>asterids</taxon>
        <taxon>lamiids</taxon>
        <taxon>Lamiales</taxon>
        <taxon>Pedaliaceae</taxon>
        <taxon>Sesamum</taxon>
    </lineage>
</organism>
<feature type="domain" description="DOMON" evidence="2">
    <location>
        <begin position="101"/>
        <end position="253"/>
    </location>
</feature>
<comment type="caution">
    <text evidence="4">The sequence shown here is derived from an EMBL/GenBank/DDBJ whole genome shotgun (WGS) entry which is preliminary data.</text>
</comment>
<dbReference type="SMART" id="SM00664">
    <property type="entry name" value="DoH"/>
    <property type="match status" value="1"/>
</dbReference>
<dbReference type="SMART" id="SM00686">
    <property type="entry name" value="DM13"/>
    <property type="match status" value="1"/>
</dbReference>
<dbReference type="InterPro" id="IPR045266">
    <property type="entry name" value="DOH_DOMON"/>
</dbReference>